<evidence type="ECO:0008006" key="3">
    <source>
        <dbReference type="Google" id="ProtNLM"/>
    </source>
</evidence>
<comment type="caution">
    <text evidence="1">The sequence shown here is derived from an EMBL/GenBank/DDBJ whole genome shotgun (WGS) entry which is preliminary data.</text>
</comment>
<reference evidence="1 2" key="1">
    <citation type="submission" date="2021-01" db="EMBL/GenBank/DDBJ databases">
        <title>Genomic Encyclopedia of Type Strains, Phase IV (KMG-IV): sequencing the most valuable type-strain genomes for metagenomic binning, comparative biology and taxonomic classification.</title>
        <authorList>
            <person name="Goeker M."/>
        </authorList>
    </citation>
    <scope>NUCLEOTIDE SEQUENCE [LARGE SCALE GENOMIC DNA]</scope>
    <source>
        <strain evidence="1 2">DSM 105482</strain>
    </source>
</reference>
<gene>
    <name evidence="1" type="ORF">JOC77_003572</name>
</gene>
<evidence type="ECO:0000313" key="2">
    <source>
        <dbReference type="Proteomes" id="UP000823486"/>
    </source>
</evidence>
<proteinExistence type="predicted"/>
<dbReference type="Proteomes" id="UP000823486">
    <property type="component" value="Unassembled WGS sequence"/>
</dbReference>
<dbReference type="EMBL" id="JAFBFI010000018">
    <property type="protein sequence ID" value="MBM7694128.1"/>
    <property type="molecule type" value="Genomic_DNA"/>
</dbReference>
<name>A0ABS2QLS4_9BACI</name>
<organism evidence="1 2">
    <name type="scientific">Peribacillus deserti</name>
    <dbReference type="NCBI Taxonomy" id="673318"/>
    <lineage>
        <taxon>Bacteria</taxon>
        <taxon>Bacillati</taxon>
        <taxon>Bacillota</taxon>
        <taxon>Bacilli</taxon>
        <taxon>Bacillales</taxon>
        <taxon>Bacillaceae</taxon>
        <taxon>Peribacillus</taxon>
    </lineage>
</organism>
<protein>
    <recommendedName>
        <fullName evidence="3">Phosphatase</fullName>
    </recommendedName>
</protein>
<accession>A0ABS2QLS4</accession>
<keyword evidence="2" id="KW-1185">Reference proteome</keyword>
<evidence type="ECO:0000313" key="1">
    <source>
        <dbReference type="EMBL" id="MBM7694128.1"/>
    </source>
</evidence>
<sequence length="45" mass="4748">MRKLICSFVLGVVLVGAVGFSNLGNHTSAPKVISPMKIEVIQPPV</sequence>
<dbReference type="RefSeq" id="WP_204545805.1">
    <property type="nucleotide sequence ID" value="NZ_JAFBFI010000018.1"/>
</dbReference>